<name>A0ABU0AAM4_9BACI</name>
<proteinExistence type="predicted"/>
<reference evidence="1 2" key="1">
    <citation type="submission" date="2023-07" db="EMBL/GenBank/DDBJ databases">
        <title>Genomic Encyclopedia of Type Strains, Phase IV (KMG-IV): sequencing the most valuable type-strain genomes for metagenomic binning, comparative biology and taxonomic classification.</title>
        <authorList>
            <person name="Goeker M."/>
        </authorList>
    </citation>
    <scope>NUCLEOTIDE SEQUENCE [LARGE SCALE GENOMIC DNA]</scope>
    <source>
        <strain evidence="1 2">DSM 23494</strain>
    </source>
</reference>
<accession>A0ABU0AAM4</accession>
<dbReference type="EMBL" id="JAUSUB010000001">
    <property type="protein sequence ID" value="MDQ0268300.1"/>
    <property type="molecule type" value="Genomic_DNA"/>
</dbReference>
<evidence type="ECO:0000313" key="1">
    <source>
        <dbReference type="EMBL" id="MDQ0268300.1"/>
    </source>
</evidence>
<protein>
    <recommendedName>
        <fullName evidence="3">DUF3006 domain-containing protein</fullName>
    </recommendedName>
</protein>
<comment type="caution">
    <text evidence="1">The sequence shown here is derived from an EMBL/GenBank/DDBJ whole genome shotgun (WGS) entry which is preliminary data.</text>
</comment>
<sequence length="89" mass="10234">MHSGYYDRNEEKYAVIIIETIKKEIHIPVEELPVGSAPGLWFDVELDNDEIKHIQLNTTKSKAEFDQTAKLLAKLQAKGNKGNRLKKRK</sequence>
<evidence type="ECO:0008006" key="3">
    <source>
        <dbReference type="Google" id="ProtNLM"/>
    </source>
</evidence>
<keyword evidence="2" id="KW-1185">Reference proteome</keyword>
<gene>
    <name evidence="1" type="ORF">J2S17_000169</name>
</gene>
<evidence type="ECO:0000313" key="2">
    <source>
        <dbReference type="Proteomes" id="UP001238088"/>
    </source>
</evidence>
<dbReference type="Proteomes" id="UP001238088">
    <property type="component" value="Unassembled WGS sequence"/>
</dbReference>
<dbReference type="RefSeq" id="WP_307470945.1">
    <property type="nucleotide sequence ID" value="NZ_JAUSUB010000001.1"/>
</dbReference>
<dbReference type="Pfam" id="PF11213">
    <property type="entry name" value="DUF3006"/>
    <property type="match status" value="1"/>
</dbReference>
<organism evidence="1 2">
    <name type="scientific">Cytobacillus purgationiresistens</name>
    <dbReference type="NCBI Taxonomy" id="863449"/>
    <lineage>
        <taxon>Bacteria</taxon>
        <taxon>Bacillati</taxon>
        <taxon>Bacillota</taxon>
        <taxon>Bacilli</taxon>
        <taxon>Bacillales</taxon>
        <taxon>Bacillaceae</taxon>
        <taxon>Cytobacillus</taxon>
    </lineage>
</organism>
<dbReference type="InterPro" id="IPR021377">
    <property type="entry name" value="DUF3006"/>
</dbReference>